<keyword evidence="1" id="KW-0472">Membrane</keyword>
<proteinExistence type="predicted"/>
<dbReference type="GO" id="GO:0016787">
    <property type="term" value="F:hydrolase activity"/>
    <property type="evidence" value="ECO:0007669"/>
    <property type="project" value="UniProtKB-KW"/>
</dbReference>
<dbReference type="AlphaFoldDB" id="A0A7G9T647"/>
<dbReference type="EMBL" id="CP060724">
    <property type="protein sequence ID" value="QNN75572.1"/>
    <property type="molecule type" value="Genomic_DNA"/>
</dbReference>
<evidence type="ECO:0000313" key="2">
    <source>
        <dbReference type="EMBL" id="QNN75572.1"/>
    </source>
</evidence>
<reference evidence="2 3" key="1">
    <citation type="submission" date="2020-08" db="EMBL/GenBank/DDBJ databases">
        <title>Genome sequence of Weissella diestrammenae KACC 16890T.</title>
        <authorList>
            <person name="Hyun D.-W."/>
            <person name="Bae J.-W."/>
        </authorList>
    </citation>
    <scope>NUCLEOTIDE SEQUENCE [LARGE SCALE GENOMIC DNA]</scope>
    <source>
        <strain evidence="2 3">KACC 16890</strain>
    </source>
</reference>
<dbReference type="SUPFAM" id="SSF53474">
    <property type="entry name" value="alpha/beta-Hydrolases"/>
    <property type="match status" value="1"/>
</dbReference>
<evidence type="ECO:0000256" key="1">
    <source>
        <dbReference type="SAM" id="Phobius"/>
    </source>
</evidence>
<sequence>MPEVKRKWLDVVVMGLVIMVALLPIGVEAYYNYQVEDGLIRNAKLVPTLLVPGSSASQNRFDTLVSELDQHRRKHSVIKVTVSKTSLVSIRGKLKRDDHHPYVVVAFQDNADGYDNIKKQAQWLDLALKKLQNKYNFGAINAIGHSNGGLILTRYLEKYHHEKQFNVKKLMTIGTPYNGDEENWETQTMMLKDLIANNTHLPEKMTVFSVGGADVDTSDGIVPFQSVAKGRQIYQNQVAHYTLIMVTGEDADHSALPQNDEIIDLIQQFILTNK</sequence>
<dbReference type="InterPro" id="IPR010315">
    <property type="entry name" value="DUF915_hydro-like"/>
</dbReference>
<feature type="transmembrane region" description="Helical" evidence="1">
    <location>
        <begin position="12"/>
        <end position="31"/>
    </location>
</feature>
<evidence type="ECO:0000313" key="3">
    <source>
        <dbReference type="Proteomes" id="UP000515800"/>
    </source>
</evidence>
<gene>
    <name evidence="2" type="ORF">H9L19_01345</name>
</gene>
<keyword evidence="1" id="KW-1133">Transmembrane helix</keyword>
<protein>
    <submittedName>
        <fullName evidence="2">Alpha/beta hydrolase</fullName>
    </submittedName>
</protein>
<dbReference type="Pfam" id="PF06028">
    <property type="entry name" value="DUF915"/>
    <property type="match status" value="1"/>
</dbReference>
<name>A0A7G9T647_9LACO</name>
<dbReference type="Proteomes" id="UP000515800">
    <property type="component" value="Chromosome"/>
</dbReference>
<keyword evidence="2" id="KW-0378">Hydrolase</keyword>
<keyword evidence="3" id="KW-1185">Reference proteome</keyword>
<dbReference type="InterPro" id="IPR029058">
    <property type="entry name" value="AB_hydrolase_fold"/>
</dbReference>
<dbReference type="RefSeq" id="WP_187529404.1">
    <property type="nucleotide sequence ID" value="NZ_CP060724.1"/>
</dbReference>
<accession>A0A7G9T647</accession>
<organism evidence="2 3">
    <name type="scientific">Weissella diestrammenae</name>
    <dbReference type="NCBI Taxonomy" id="1162633"/>
    <lineage>
        <taxon>Bacteria</taxon>
        <taxon>Bacillati</taxon>
        <taxon>Bacillota</taxon>
        <taxon>Bacilli</taxon>
        <taxon>Lactobacillales</taxon>
        <taxon>Lactobacillaceae</taxon>
        <taxon>Weissella</taxon>
    </lineage>
</organism>
<keyword evidence="1" id="KW-0812">Transmembrane</keyword>
<dbReference type="KEGG" id="wdi:H9L19_01345"/>
<dbReference type="Gene3D" id="3.40.50.1820">
    <property type="entry name" value="alpha/beta hydrolase"/>
    <property type="match status" value="1"/>
</dbReference>